<comment type="caution">
    <text evidence="2">The sequence shown here is derived from an EMBL/GenBank/DDBJ whole genome shotgun (WGS) entry which is preliminary data.</text>
</comment>
<dbReference type="EMBL" id="MPUH01000293">
    <property type="protein sequence ID" value="OMJ83741.1"/>
    <property type="molecule type" value="Genomic_DNA"/>
</dbReference>
<dbReference type="OrthoDB" id="10464234at2759"/>
<keyword evidence="1" id="KW-1133">Transmembrane helix</keyword>
<keyword evidence="3" id="KW-1185">Reference proteome</keyword>
<evidence type="ECO:0000313" key="2">
    <source>
        <dbReference type="EMBL" id="OMJ83741.1"/>
    </source>
</evidence>
<feature type="transmembrane region" description="Helical" evidence="1">
    <location>
        <begin position="206"/>
        <end position="227"/>
    </location>
</feature>
<protein>
    <submittedName>
        <fullName evidence="2">Uncharacterized protein</fullName>
    </submittedName>
</protein>
<evidence type="ECO:0000313" key="3">
    <source>
        <dbReference type="Proteomes" id="UP000187209"/>
    </source>
</evidence>
<sequence length="252" mass="29642">MRAKAIGRLFSRKEDLLPKISLVDDKILRKIEIERKALVSFQQQAFKEGKIEPMIHVMEKIQDALKKGALTPCEKIETAINLQPGVSYDGFMKDFSLKYGNFAMDLYGTEKDLRLESIERKGEIIPAVVKDVDEMIEYRKFFVCNPGLPGSIENINPNKFLRLKPKEEFPLMPLVPISPMTMKRWEELLDIKRKQGYRWRVDKGQLYTGFLVAASFITFLFLLFFLFQKDEDNWVEIERARKRRTKHEYGFY</sequence>
<reference evidence="2 3" key="1">
    <citation type="submission" date="2016-11" db="EMBL/GenBank/DDBJ databases">
        <title>The macronuclear genome of Stentor coeruleus: a giant cell with tiny introns.</title>
        <authorList>
            <person name="Slabodnick M."/>
            <person name="Ruby J.G."/>
            <person name="Reiff S.B."/>
            <person name="Swart E.C."/>
            <person name="Gosai S."/>
            <person name="Prabakaran S."/>
            <person name="Witkowska E."/>
            <person name="Larue G.E."/>
            <person name="Fisher S."/>
            <person name="Freeman R.M."/>
            <person name="Gunawardena J."/>
            <person name="Chu W."/>
            <person name="Stover N.A."/>
            <person name="Gregory B.D."/>
            <person name="Nowacki M."/>
            <person name="Derisi J."/>
            <person name="Roy S.W."/>
            <person name="Marshall W.F."/>
            <person name="Sood P."/>
        </authorList>
    </citation>
    <scope>NUCLEOTIDE SEQUENCE [LARGE SCALE GENOMIC DNA]</scope>
    <source>
        <strain evidence="2">WM001</strain>
    </source>
</reference>
<keyword evidence="1" id="KW-0812">Transmembrane</keyword>
<proteinExistence type="predicted"/>
<accession>A0A1R2C444</accession>
<name>A0A1R2C444_9CILI</name>
<organism evidence="2 3">
    <name type="scientific">Stentor coeruleus</name>
    <dbReference type="NCBI Taxonomy" id="5963"/>
    <lineage>
        <taxon>Eukaryota</taxon>
        <taxon>Sar</taxon>
        <taxon>Alveolata</taxon>
        <taxon>Ciliophora</taxon>
        <taxon>Postciliodesmatophora</taxon>
        <taxon>Heterotrichea</taxon>
        <taxon>Heterotrichida</taxon>
        <taxon>Stentoridae</taxon>
        <taxon>Stentor</taxon>
    </lineage>
</organism>
<evidence type="ECO:0000256" key="1">
    <source>
        <dbReference type="SAM" id="Phobius"/>
    </source>
</evidence>
<dbReference type="AlphaFoldDB" id="A0A1R2C444"/>
<keyword evidence="1" id="KW-0472">Membrane</keyword>
<dbReference type="Proteomes" id="UP000187209">
    <property type="component" value="Unassembled WGS sequence"/>
</dbReference>
<gene>
    <name evidence="2" type="ORF">SteCoe_15283</name>
</gene>